<accession>A0A0D3BUN8</accession>
<feature type="compositionally biased region" description="Basic residues" evidence="2">
    <location>
        <begin position="1"/>
        <end position="12"/>
    </location>
</feature>
<keyword evidence="4" id="KW-1185">Reference proteome</keyword>
<dbReference type="HOGENOM" id="CLU_019862_0_1_1"/>
<reference evidence="3" key="2">
    <citation type="submission" date="2015-03" db="UniProtKB">
        <authorList>
            <consortium name="EnsemblPlants"/>
        </authorList>
    </citation>
    <scope>IDENTIFICATION</scope>
</reference>
<feature type="compositionally biased region" description="Acidic residues" evidence="2">
    <location>
        <begin position="203"/>
        <end position="213"/>
    </location>
</feature>
<dbReference type="AlphaFoldDB" id="A0A0D3BUN8"/>
<evidence type="ECO:0000313" key="4">
    <source>
        <dbReference type="Proteomes" id="UP000032141"/>
    </source>
</evidence>
<evidence type="ECO:0000256" key="1">
    <source>
        <dbReference type="SAM" id="Coils"/>
    </source>
</evidence>
<reference evidence="3 4" key="1">
    <citation type="journal article" date="2014" name="Genome Biol.">
        <title>Transcriptome and methylome profiling reveals relics of genome dominance in the mesopolyploid Brassica oleracea.</title>
        <authorList>
            <person name="Parkin I.A."/>
            <person name="Koh C."/>
            <person name="Tang H."/>
            <person name="Robinson S.J."/>
            <person name="Kagale S."/>
            <person name="Clarke W.E."/>
            <person name="Town C.D."/>
            <person name="Nixon J."/>
            <person name="Krishnakumar V."/>
            <person name="Bidwell S.L."/>
            <person name="Denoeud F."/>
            <person name="Belcram H."/>
            <person name="Links M.G."/>
            <person name="Just J."/>
            <person name="Clarke C."/>
            <person name="Bender T."/>
            <person name="Huebert T."/>
            <person name="Mason A.S."/>
            <person name="Pires J.C."/>
            <person name="Barker G."/>
            <person name="Moore J."/>
            <person name="Walley P.G."/>
            <person name="Manoli S."/>
            <person name="Batley J."/>
            <person name="Edwards D."/>
            <person name="Nelson M.N."/>
            <person name="Wang X."/>
            <person name="Paterson A.H."/>
            <person name="King G."/>
            <person name="Bancroft I."/>
            <person name="Chalhoub B."/>
            <person name="Sharpe A.G."/>
        </authorList>
    </citation>
    <scope>NUCLEOTIDE SEQUENCE</scope>
    <source>
        <strain evidence="3 4">cv. TO1000</strain>
    </source>
</reference>
<dbReference type="Gramene" id="Bo4g078280.1">
    <property type="protein sequence ID" value="Bo4g078280.1"/>
    <property type="gene ID" value="Bo4g078280"/>
</dbReference>
<evidence type="ECO:0000256" key="2">
    <source>
        <dbReference type="SAM" id="MobiDB-lite"/>
    </source>
</evidence>
<name>A0A0D3BUN8_BRAOL</name>
<organism evidence="3 4">
    <name type="scientific">Brassica oleracea var. oleracea</name>
    <dbReference type="NCBI Taxonomy" id="109376"/>
    <lineage>
        <taxon>Eukaryota</taxon>
        <taxon>Viridiplantae</taxon>
        <taxon>Streptophyta</taxon>
        <taxon>Embryophyta</taxon>
        <taxon>Tracheophyta</taxon>
        <taxon>Spermatophyta</taxon>
        <taxon>Magnoliopsida</taxon>
        <taxon>eudicotyledons</taxon>
        <taxon>Gunneridae</taxon>
        <taxon>Pentapetalae</taxon>
        <taxon>rosids</taxon>
        <taxon>malvids</taxon>
        <taxon>Brassicales</taxon>
        <taxon>Brassicaceae</taxon>
        <taxon>Brassiceae</taxon>
        <taxon>Brassica</taxon>
    </lineage>
</organism>
<protein>
    <submittedName>
        <fullName evidence="3">Uncharacterized protein</fullName>
    </submittedName>
</protein>
<feature type="region of interest" description="Disordered" evidence="2">
    <location>
        <begin position="203"/>
        <end position="232"/>
    </location>
</feature>
<proteinExistence type="predicted"/>
<sequence length="423" mass="47232">MSSRKKASKRGTSRGSSSEGVHDDDILVPKAEFVPHSIDPTDGEAYWIARYGSIIPPSEKSFPVMNQRSVEKGVPSRSTGEFLKAVLAFCRISDAVEFRILCRGNVLTIFLRVTLPTTSHSCVKFYFFVRVNAASAEENCIPFFRSKPNDSPFINPLYPFPKDVIEMRDLLRNGPFFWTFFTPRRVRKSLRFVHPDLGVGVEEDTDYESDDPASCDVPAEETNIRSSKGWDPDLAYGDGSSSSEVPILDFDEFFADLPSSFDPPSSVNELGRSKVVAEGSRIINGGLNMIGSALEESHREAMVYRFKAEKAEKDLARMQNEILERDSKLSKDRDMAVRRAERKGKREIVEDEMETMEGGMKDHAHAEALISPIDGRIQGFWDPVPVSPDTEEVTTEVAGDEEDVDHPADAFGASMSGDFNFDL</sequence>
<keyword evidence="1" id="KW-0175">Coiled coil</keyword>
<evidence type="ECO:0000313" key="3">
    <source>
        <dbReference type="EnsemblPlants" id="Bo4g078280.1"/>
    </source>
</evidence>
<feature type="region of interest" description="Disordered" evidence="2">
    <location>
        <begin position="389"/>
        <end position="423"/>
    </location>
</feature>
<feature type="compositionally biased region" description="Acidic residues" evidence="2">
    <location>
        <begin position="389"/>
        <end position="404"/>
    </location>
</feature>
<feature type="region of interest" description="Disordered" evidence="2">
    <location>
        <begin position="1"/>
        <end position="26"/>
    </location>
</feature>
<dbReference type="EnsemblPlants" id="Bo4g078280.1">
    <property type="protein sequence ID" value="Bo4g078280.1"/>
    <property type="gene ID" value="Bo4g078280"/>
</dbReference>
<dbReference type="eggNOG" id="ENOG502RRIK">
    <property type="taxonomic scope" value="Eukaryota"/>
</dbReference>
<feature type="coiled-coil region" evidence="1">
    <location>
        <begin position="301"/>
        <end position="328"/>
    </location>
</feature>
<dbReference type="Proteomes" id="UP000032141">
    <property type="component" value="Chromosome C4"/>
</dbReference>